<dbReference type="SUPFAM" id="SSF56801">
    <property type="entry name" value="Acetyl-CoA synthetase-like"/>
    <property type="match status" value="1"/>
</dbReference>
<gene>
    <name evidence="1" type="ORF">TTEB3V08_LOCUS7069</name>
</gene>
<protein>
    <submittedName>
        <fullName evidence="1">Uncharacterized protein</fullName>
    </submittedName>
</protein>
<sequence>MRGGSIRSYGSDYDSKGAPFGRTGVTDSRGAPFGRTGVTKIPGGFIRSYGSGYDSRGLHSVVREWLRFQGAPFGRTGVATIPGGSIRSYGSDYDSRGLHSVVREWLRFQGAPFGRTEVATIPGGSIRALYRFVIVNATLWWWEKKGYTVPQVFTQVAKRHPEKVAFYYEKHKWTFAQEHIKSVTDKVCSLLNLGTCGLHVVQGSLRTRVEPVNWDIGSVLRHTYYLFTDSTARRALFTQLTGCTTFLQKFCGELSSLIGTRLIYDDYAYQHLISLRQVLSATETTRSANAAPFRLLPHPTNTTKFRFLHPHPPTLAHVSAAS</sequence>
<proteinExistence type="predicted"/>
<organism evidence="1">
    <name type="scientific">Timema tahoe</name>
    <dbReference type="NCBI Taxonomy" id="61484"/>
    <lineage>
        <taxon>Eukaryota</taxon>
        <taxon>Metazoa</taxon>
        <taxon>Ecdysozoa</taxon>
        <taxon>Arthropoda</taxon>
        <taxon>Hexapoda</taxon>
        <taxon>Insecta</taxon>
        <taxon>Pterygota</taxon>
        <taxon>Neoptera</taxon>
        <taxon>Polyneoptera</taxon>
        <taxon>Phasmatodea</taxon>
        <taxon>Timematodea</taxon>
        <taxon>Timematoidea</taxon>
        <taxon>Timematidae</taxon>
        <taxon>Timema</taxon>
    </lineage>
</organism>
<evidence type="ECO:0000313" key="1">
    <source>
        <dbReference type="EMBL" id="CAD7459104.1"/>
    </source>
</evidence>
<accession>A0A7R9NWY6</accession>
<name>A0A7R9NWY6_9NEOP</name>
<dbReference type="AlphaFoldDB" id="A0A7R9NWY6"/>
<reference evidence="1" key="1">
    <citation type="submission" date="2020-11" db="EMBL/GenBank/DDBJ databases">
        <authorList>
            <person name="Tran Van P."/>
        </authorList>
    </citation>
    <scope>NUCLEOTIDE SEQUENCE</scope>
</reference>
<dbReference type="EMBL" id="OE002662">
    <property type="protein sequence ID" value="CAD7459104.1"/>
    <property type="molecule type" value="Genomic_DNA"/>
</dbReference>